<protein>
    <submittedName>
        <fullName evidence="1">Uncharacterized protein</fullName>
    </submittedName>
</protein>
<organism evidence="1 2">
    <name type="scientific">Pararobbsia alpina</name>
    <dbReference type="NCBI Taxonomy" id="621374"/>
    <lineage>
        <taxon>Bacteria</taxon>
        <taxon>Pseudomonadati</taxon>
        <taxon>Pseudomonadota</taxon>
        <taxon>Betaproteobacteria</taxon>
        <taxon>Burkholderiales</taxon>
        <taxon>Burkholderiaceae</taxon>
        <taxon>Pararobbsia</taxon>
    </lineage>
</organism>
<proteinExistence type="predicted"/>
<name>A0A6S7AWR3_9BURK</name>
<evidence type="ECO:0000313" key="1">
    <source>
        <dbReference type="EMBL" id="CAB3778267.1"/>
    </source>
</evidence>
<dbReference type="Proteomes" id="UP000494115">
    <property type="component" value="Unassembled WGS sequence"/>
</dbReference>
<accession>A0A6S7AWR3</accession>
<dbReference type="AlphaFoldDB" id="A0A6S7AWR3"/>
<sequence length="70" mass="7816">MNNDPRADAADDRGFLTTEELAMALAMSAQSIRKRYSQTGSYFGLRPIKLLNRRLLWQADALEQLISSGA</sequence>
<dbReference type="EMBL" id="CADIKM010000002">
    <property type="protein sequence ID" value="CAB3778267.1"/>
    <property type="molecule type" value="Genomic_DNA"/>
</dbReference>
<evidence type="ECO:0000313" key="2">
    <source>
        <dbReference type="Proteomes" id="UP000494115"/>
    </source>
</evidence>
<gene>
    <name evidence="1" type="ORF">LMG28138_00442</name>
</gene>
<keyword evidence="2" id="KW-1185">Reference proteome</keyword>
<reference evidence="1 2" key="1">
    <citation type="submission" date="2020-04" db="EMBL/GenBank/DDBJ databases">
        <authorList>
            <person name="De Canck E."/>
        </authorList>
    </citation>
    <scope>NUCLEOTIDE SEQUENCE [LARGE SCALE GENOMIC DNA]</scope>
    <source>
        <strain evidence="1 2">LMG 28138</strain>
    </source>
</reference>
<dbReference type="RefSeq" id="WP_175103016.1">
    <property type="nucleotide sequence ID" value="NZ_CADIKM010000002.1"/>
</dbReference>